<keyword evidence="5" id="KW-0812">Transmembrane</keyword>
<keyword evidence="5" id="KW-1133">Transmembrane helix</keyword>
<dbReference type="PIRSF" id="PIRSF037434">
    <property type="entry name" value="STHK_ChrS"/>
    <property type="match status" value="1"/>
</dbReference>
<proteinExistence type="predicted"/>
<evidence type="ECO:0000256" key="5">
    <source>
        <dbReference type="SAM" id="Phobius"/>
    </source>
</evidence>
<feature type="transmembrane region" description="Helical" evidence="5">
    <location>
        <begin position="133"/>
        <end position="153"/>
    </location>
</feature>
<dbReference type="PROSITE" id="PS50109">
    <property type="entry name" value="HIS_KIN"/>
    <property type="match status" value="1"/>
</dbReference>
<evidence type="ECO:0000256" key="3">
    <source>
        <dbReference type="ARBA" id="ARBA00023012"/>
    </source>
</evidence>
<evidence type="ECO:0000313" key="8">
    <source>
        <dbReference type="Proteomes" id="UP001147653"/>
    </source>
</evidence>
<dbReference type="Gene3D" id="3.30.565.10">
    <property type="entry name" value="Histidine kinase-like ATPase, C-terminal domain"/>
    <property type="match status" value="1"/>
</dbReference>
<dbReference type="Pfam" id="PF02518">
    <property type="entry name" value="HATPase_c"/>
    <property type="match status" value="1"/>
</dbReference>
<keyword evidence="2 7" id="KW-0418">Kinase</keyword>
<dbReference type="Proteomes" id="UP001147653">
    <property type="component" value="Unassembled WGS sequence"/>
</dbReference>
<accession>A0A9X3NEC5</accession>
<evidence type="ECO:0000259" key="6">
    <source>
        <dbReference type="PROSITE" id="PS50109"/>
    </source>
</evidence>
<feature type="transmembrane region" description="Helical" evidence="5">
    <location>
        <begin position="69"/>
        <end position="94"/>
    </location>
</feature>
<dbReference type="PANTHER" id="PTHR24421:SF62">
    <property type="entry name" value="SENSORY TRANSDUCTION HISTIDINE KINASE"/>
    <property type="match status" value="1"/>
</dbReference>
<dbReference type="InterPro" id="IPR011712">
    <property type="entry name" value="Sig_transdc_His_kin_sub3_dim/P"/>
</dbReference>
<sequence>MSTPADTWPRRVENALPALPFVLLVLSTFAATVIDDRTAPGPTVALAAVTAVWMIALRNRPRLAPIYVTGLLVLCAALVTRSPLFGFFVFVGYLSVDNLPGGWKAPPIIVTALLSALCQSGGWPLQDYALPGLLPALAVVNVLVSGLMFVVALRTEEREREAGAMQERQRAAREIHDTLAQGLAGIVAQLEAAAHARSQGKDDEGHLHAATQLARDSLAEARRSVRAIRPHELEQARLPEAIEKVTTSWAQANATPARFTTTGTPRPMHPEVEVTLLRAAQEALTNVARHARASRVGLTLSYMEDMVTLDVRDDGVGFDPSRHGYGLTGMRQRVSGVGGELAVESSPGEGTAISASVPAVPA</sequence>
<evidence type="ECO:0000256" key="1">
    <source>
        <dbReference type="ARBA" id="ARBA00022679"/>
    </source>
</evidence>
<dbReference type="InterPro" id="IPR003594">
    <property type="entry name" value="HATPase_dom"/>
</dbReference>
<dbReference type="CDD" id="cd16917">
    <property type="entry name" value="HATPase_UhpB-NarQ-NarX-like"/>
    <property type="match status" value="1"/>
</dbReference>
<dbReference type="EMBL" id="JAPDDP010000093">
    <property type="protein sequence ID" value="MDA0184973.1"/>
    <property type="molecule type" value="Genomic_DNA"/>
</dbReference>
<feature type="domain" description="Histidine kinase" evidence="6">
    <location>
        <begin position="276"/>
        <end position="361"/>
    </location>
</feature>
<dbReference type="Pfam" id="PF07730">
    <property type="entry name" value="HisKA_3"/>
    <property type="match status" value="1"/>
</dbReference>
<keyword evidence="3" id="KW-0902">Two-component regulatory system</keyword>
<dbReference type="AlphaFoldDB" id="A0A9X3NEC5"/>
<keyword evidence="1" id="KW-0808">Transferase</keyword>
<dbReference type="GO" id="GO:0046983">
    <property type="term" value="F:protein dimerization activity"/>
    <property type="evidence" value="ECO:0007669"/>
    <property type="project" value="InterPro"/>
</dbReference>
<dbReference type="PANTHER" id="PTHR24421">
    <property type="entry name" value="NITRATE/NITRITE SENSOR PROTEIN NARX-RELATED"/>
    <property type="match status" value="1"/>
</dbReference>
<feature type="region of interest" description="Disordered" evidence="4">
    <location>
        <begin position="341"/>
        <end position="362"/>
    </location>
</feature>
<dbReference type="InterPro" id="IPR005467">
    <property type="entry name" value="His_kinase_dom"/>
</dbReference>
<comment type="caution">
    <text evidence="7">The sequence shown here is derived from an EMBL/GenBank/DDBJ whole genome shotgun (WGS) entry which is preliminary data.</text>
</comment>
<organism evidence="7 8">
    <name type="scientific">Solirubrobacter phytolaccae</name>
    <dbReference type="NCBI Taxonomy" id="1404360"/>
    <lineage>
        <taxon>Bacteria</taxon>
        <taxon>Bacillati</taxon>
        <taxon>Actinomycetota</taxon>
        <taxon>Thermoleophilia</taxon>
        <taxon>Solirubrobacterales</taxon>
        <taxon>Solirubrobacteraceae</taxon>
        <taxon>Solirubrobacter</taxon>
    </lineage>
</organism>
<dbReference type="InterPro" id="IPR050482">
    <property type="entry name" value="Sensor_HK_TwoCompSys"/>
</dbReference>
<dbReference type="InterPro" id="IPR017205">
    <property type="entry name" value="Sig_transdc_His_kinase_ChrS"/>
</dbReference>
<keyword evidence="5" id="KW-0472">Membrane</keyword>
<reference evidence="7" key="1">
    <citation type="submission" date="2022-10" db="EMBL/GenBank/DDBJ databases">
        <title>The WGS of Solirubrobacter phytolaccae KCTC 29190.</title>
        <authorList>
            <person name="Jiang Z."/>
        </authorList>
    </citation>
    <scope>NUCLEOTIDE SEQUENCE</scope>
    <source>
        <strain evidence="7">KCTC 29190</strain>
    </source>
</reference>
<dbReference type="GO" id="GO:0016020">
    <property type="term" value="C:membrane"/>
    <property type="evidence" value="ECO:0007669"/>
    <property type="project" value="InterPro"/>
</dbReference>
<name>A0A9X3NEC5_9ACTN</name>
<dbReference type="InterPro" id="IPR036890">
    <property type="entry name" value="HATPase_C_sf"/>
</dbReference>
<dbReference type="RefSeq" id="WP_270029440.1">
    <property type="nucleotide sequence ID" value="NZ_JAPDDP010000093.1"/>
</dbReference>
<dbReference type="SUPFAM" id="SSF55874">
    <property type="entry name" value="ATPase domain of HSP90 chaperone/DNA topoisomerase II/histidine kinase"/>
    <property type="match status" value="1"/>
</dbReference>
<keyword evidence="8" id="KW-1185">Reference proteome</keyword>
<evidence type="ECO:0000256" key="4">
    <source>
        <dbReference type="SAM" id="MobiDB-lite"/>
    </source>
</evidence>
<dbReference type="SMART" id="SM00387">
    <property type="entry name" value="HATPase_c"/>
    <property type="match status" value="1"/>
</dbReference>
<evidence type="ECO:0000256" key="2">
    <source>
        <dbReference type="ARBA" id="ARBA00022777"/>
    </source>
</evidence>
<dbReference type="Gene3D" id="1.20.5.1930">
    <property type="match status" value="1"/>
</dbReference>
<gene>
    <name evidence="7" type="ORF">OJ997_32010</name>
</gene>
<evidence type="ECO:0000313" key="7">
    <source>
        <dbReference type="EMBL" id="MDA0184973.1"/>
    </source>
</evidence>
<feature type="transmembrane region" description="Helical" evidence="5">
    <location>
        <begin position="40"/>
        <end position="57"/>
    </location>
</feature>
<dbReference type="GO" id="GO:0000155">
    <property type="term" value="F:phosphorelay sensor kinase activity"/>
    <property type="evidence" value="ECO:0007669"/>
    <property type="project" value="InterPro"/>
</dbReference>
<protein>
    <submittedName>
        <fullName evidence="7">Sensor histidine kinase</fullName>
    </submittedName>
</protein>